<organism evidence="1 2">
    <name type="scientific">Trifolium medium</name>
    <dbReference type="NCBI Taxonomy" id="97028"/>
    <lineage>
        <taxon>Eukaryota</taxon>
        <taxon>Viridiplantae</taxon>
        <taxon>Streptophyta</taxon>
        <taxon>Embryophyta</taxon>
        <taxon>Tracheophyta</taxon>
        <taxon>Spermatophyta</taxon>
        <taxon>Magnoliopsida</taxon>
        <taxon>eudicotyledons</taxon>
        <taxon>Gunneridae</taxon>
        <taxon>Pentapetalae</taxon>
        <taxon>rosids</taxon>
        <taxon>fabids</taxon>
        <taxon>Fabales</taxon>
        <taxon>Fabaceae</taxon>
        <taxon>Papilionoideae</taxon>
        <taxon>50 kb inversion clade</taxon>
        <taxon>NPAAA clade</taxon>
        <taxon>Hologalegina</taxon>
        <taxon>IRL clade</taxon>
        <taxon>Trifolieae</taxon>
        <taxon>Trifolium</taxon>
    </lineage>
</organism>
<name>A0A392SEN8_9FABA</name>
<keyword evidence="2" id="KW-1185">Reference proteome</keyword>
<dbReference type="EMBL" id="LXQA010367537">
    <property type="protein sequence ID" value="MCI47119.1"/>
    <property type="molecule type" value="Genomic_DNA"/>
</dbReference>
<dbReference type="AlphaFoldDB" id="A0A392SEN8"/>
<accession>A0A392SEN8</accession>
<sequence>WKHWVVMQGSEQVVVDDVREVGQAIEVKFKGDNENMFSVLARAGKVKQAASGQSQGGGVFDEDYLLEYQGSGEVREEAGGP</sequence>
<evidence type="ECO:0000313" key="1">
    <source>
        <dbReference type="EMBL" id="MCI47119.1"/>
    </source>
</evidence>
<dbReference type="Proteomes" id="UP000265520">
    <property type="component" value="Unassembled WGS sequence"/>
</dbReference>
<feature type="non-terminal residue" evidence="1">
    <location>
        <position position="1"/>
    </location>
</feature>
<proteinExistence type="predicted"/>
<comment type="caution">
    <text evidence="1">The sequence shown here is derived from an EMBL/GenBank/DDBJ whole genome shotgun (WGS) entry which is preliminary data.</text>
</comment>
<reference evidence="1 2" key="1">
    <citation type="journal article" date="2018" name="Front. Plant Sci.">
        <title>Red Clover (Trifolium pratense) and Zigzag Clover (T. medium) - A Picture of Genomic Similarities and Differences.</title>
        <authorList>
            <person name="Dluhosova J."/>
            <person name="Istvanek J."/>
            <person name="Nedelnik J."/>
            <person name="Repkova J."/>
        </authorList>
    </citation>
    <scope>NUCLEOTIDE SEQUENCE [LARGE SCALE GENOMIC DNA]</scope>
    <source>
        <strain evidence="2">cv. 10/8</strain>
        <tissue evidence="1">Leaf</tissue>
    </source>
</reference>
<evidence type="ECO:0000313" key="2">
    <source>
        <dbReference type="Proteomes" id="UP000265520"/>
    </source>
</evidence>
<protein>
    <submittedName>
        <fullName evidence="1">Uncharacterized protein</fullName>
    </submittedName>
</protein>